<keyword evidence="10" id="KW-1185">Reference proteome</keyword>
<keyword evidence="5" id="KW-0547">Nucleotide-binding</keyword>
<organism evidence="9 10">
    <name type="scientific">Nocardioides faecalis</name>
    <dbReference type="NCBI Taxonomy" id="2803858"/>
    <lineage>
        <taxon>Bacteria</taxon>
        <taxon>Bacillati</taxon>
        <taxon>Actinomycetota</taxon>
        <taxon>Actinomycetes</taxon>
        <taxon>Propionibacteriales</taxon>
        <taxon>Nocardioidaceae</taxon>
        <taxon>Nocardioides</taxon>
    </lineage>
</organism>
<dbReference type="RefSeq" id="WP_205292668.1">
    <property type="nucleotide sequence ID" value="NZ_CP074406.1"/>
</dbReference>
<evidence type="ECO:0000256" key="6">
    <source>
        <dbReference type="ARBA" id="ARBA00022777"/>
    </source>
</evidence>
<keyword evidence="4 9" id="KW-0808">Transferase</keyword>
<dbReference type="Gene3D" id="3.30.420.40">
    <property type="match status" value="2"/>
</dbReference>
<dbReference type="Pfam" id="PF00480">
    <property type="entry name" value="ROK"/>
    <property type="match status" value="1"/>
</dbReference>
<dbReference type="NCBIfam" id="TIGR00744">
    <property type="entry name" value="ROK_glcA_fam"/>
    <property type="match status" value="1"/>
</dbReference>
<dbReference type="GO" id="GO:0005737">
    <property type="term" value="C:cytoplasm"/>
    <property type="evidence" value="ECO:0007669"/>
    <property type="project" value="InterPro"/>
</dbReference>
<dbReference type="PANTHER" id="PTHR18964:SF173">
    <property type="entry name" value="GLUCOKINASE"/>
    <property type="match status" value="1"/>
</dbReference>
<evidence type="ECO:0000313" key="10">
    <source>
        <dbReference type="Proteomes" id="UP000663791"/>
    </source>
</evidence>
<dbReference type="InterPro" id="IPR043129">
    <property type="entry name" value="ATPase_NBD"/>
</dbReference>
<evidence type="ECO:0000256" key="3">
    <source>
        <dbReference type="ARBA" id="ARBA00014701"/>
    </source>
</evidence>
<dbReference type="AlphaFoldDB" id="A0A939BZS0"/>
<dbReference type="PANTHER" id="PTHR18964">
    <property type="entry name" value="ROK (REPRESSOR, ORF, KINASE) FAMILY"/>
    <property type="match status" value="1"/>
</dbReference>
<evidence type="ECO:0000313" key="9">
    <source>
        <dbReference type="EMBL" id="MBM9461350.1"/>
    </source>
</evidence>
<evidence type="ECO:0000256" key="2">
    <source>
        <dbReference type="ARBA" id="ARBA00012323"/>
    </source>
</evidence>
<dbReference type="SUPFAM" id="SSF53067">
    <property type="entry name" value="Actin-like ATPase domain"/>
    <property type="match status" value="1"/>
</dbReference>
<evidence type="ECO:0000256" key="7">
    <source>
        <dbReference type="ARBA" id="ARBA00022840"/>
    </source>
</evidence>
<dbReference type="PROSITE" id="PS01125">
    <property type="entry name" value="ROK"/>
    <property type="match status" value="1"/>
</dbReference>
<dbReference type="EC" id="2.7.1.2" evidence="2"/>
<name>A0A939BZS0_9ACTN</name>
<protein>
    <recommendedName>
        <fullName evidence="3">Glucokinase</fullName>
        <ecNumber evidence="2">2.7.1.2</ecNumber>
    </recommendedName>
    <alternativeName>
        <fullName evidence="8">Glucose kinase</fullName>
    </alternativeName>
</protein>
<reference evidence="9" key="1">
    <citation type="submission" date="2021-01" db="EMBL/GenBank/DDBJ databases">
        <title>Novel species in genus Nocardioides.</title>
        <authorList>
            <person name="Zhang G."/>
        </authorList>
    </citation>
    <scope>NUCLEOTIDE SEQUENCE</scope>
    <source>
        <strain evidence="9">Zg-536</strain>
    </source>
</reference>
<dbReference type="InterPro" id="IPR004654">
    <property type="entry name" value="ROK_glcA"/>
</dbReference>
<gene>
    <name evidence="9" type="ORF">JK386_15720</name>
</gene>
<dbReference type="GO" id="GO:0005524">
    <property type="term" value="F:ATP binding"/>
    <property type="evidence" value="ECO:0007669"/>
    <property type="project" value="UniProtKB-KW"/>
</dbReference>
<comment type="caution">
    <text evidence="9">The sequence shown here is derived from an EMBL/GenBank/DDBJ whole genome shotgun (WGS) entry which is preliminary data.</text>
</comment>
<evidence type="ECO:0000256" key="1">
    <source>
        <dbReference type="ARBA" id="ARBA00006479"/>
    </source>
</evidence>
<dbReference type="EMBL" id="JAERTX010000016">
    <property type="protein sequence ID" value="MBM9461350.1"/>
    <property type="molecule type" value="Genomic_DNA"/>
</dbReference>
<evidence type="ECO:0000256" key="8">
    <source>
        <dbReference type="ARBA" id="ARBA00032386"/>
    </source>
</evidence>
<dbReference type="Proteomes" id="UP000663791">
    <property type="component" value="Unassembled WGS sequence"/>
</dbReference>
<keyword evidence="6" id="KW-0418">Kinase</keyword>
<accession>A0A939BZS0</accession>
<dbReference type="InterPro" id="IPR049874">
    <property type="entry name" value="ROK_cs"/>
</dbReference>
<evidence type="ECO:0000256" key="5">
    <source>
        <dbReference type="ARBA" id="ARBA00022741"/>
    </source>
</evidence>
<dbReference type="GO" id="GO:0006096">
    <property type="term" value="P:glycolytic process"/>
    <property type="evidence" value="ECO:0007669"/>
    <property type="project" value="InterPro"/>
</dbReference>
<sequence length="322" mass="32173">MSARPEPTAGELTCGIDIGGTKIAGAVVDAEGRILVEEQVESPATDPTALEATVASLVARLCAGLSVKAVGVGAAGYIAADRSTVLFAPNIAWRNEPLGADLSRLTGLPVLVENDANAAAWAEARFGAGRGVADQLMVTVGTGVGGGIVTGGRLLRGAHGIGAEIGHLCLVPDGRLCGCGNHGCLEQYGSGSALVADTREAAAASSLLARALLQRAGGDPAAITGPMITAAAQEGDRFAIAQLARLGGWLGRGLASLAAVLDPALIVVGGGVSTAGDLLLEPMRTTFEAELTGRGFRPAAQFRLAELGVRAGVIGAADLART</sequence>
<dbReference type="InterPro" id="IPR000600">
    <property type="entry name" value="ROK"/>
</dbReference>
<keyword evidence="7" id="KW-0067">ATP-binding</keyword>
<proteinExistence type="inferred from homology"/>
<evidence type="ECO:0000256" key="4">
    <source>
        <dbReference type="ARBA" id="ARBA00022679"/>
    </source>
</evidence>
<dbReference type="GO" id="GO:0004340">
    <property type="term" value="F:glucokinase activity"/>
    <property type="evidence" value="ECO:0007669"/>
    <property type="project" value="UniProtKB-EC"/>
</dbReference>
<comment type="similarity">
    <text evidence="1">Belongs to the ROK (NagC/XylR) family.</text>
</comment>